<gene>
    <name evidence="1" type="ORF">CBYS24578_00015492</name>
</gene>
<name>A0A9N9U638_9HYPO</name>
<dbReference type="EMBL" id="CABFNO020001255">
    <property type="protein sequence ID" value="CAG9975119.1"/>
    <property type="molecule type" value="Genomic_DNA"/>
</dbReference>
<dbReference type="Proteomes" id="UP000754883">
    <property type="component" value="Unassembled WGS sequence"/>
</dbReference>
<evidence type="ECO:0000313" key="1">
    <source>
        <dbReference type="EMBL" id="CAG9975119.1"/>
    </source>
</evidence>
<keyword evidence="2" id="KW-1185">Reference proteome</keyword>
<organism evidence="1 2">
    <name type="scientific">Clonostachys byssicola</name>
    <dbReference type="NCBI Taxonomy" id="160290"/>
    <lineage>
        <taxon>Eukaryota</taxon>
        <taxon>Fungi</taxon>
        <taxon>Dikarya</taxon>
        <taxon>Ascomycota</taxon>
        <taxon>Pezizomycotina</taxon>
        <taxon>Sordariomycetes</taxon>
        <taxon>Hypocreomycetidae</taxon>
        <taxon>Hypocreales</taxon>
        <taxon>Bionectriaceae</taxon>
        <taxon>Clonostachys</taxon>
    </lineage>
</organism>
<dbReference type="AlphaFoldDB" id="A0A9N9U638"/>
<comment type="caution">
    <text evidence="1">The sequence shown here is derived from an EMBL/GenBank/DDBJ whole genome shotgun (WGS) entry which is preliminary data.</text>
</comment>
<evidence type="ECO:0000313" key="2">
    <source>
        <dbReference type="Proteomes" id="UP000754883"/>
    </source>
</evidence>
<accession>A0A9N9U638</accession>
<reference evidence="1 2" key="2">
    <citation type="submission" date="2021-10" db="EMBL/GenBank/DDBJ databases">
        <authorList>
            <person name="Piombo E."/>
        </authorList>
    </citation>
    <scope>NUCLEOTIDE SEQUENCE [LARGE SCALE GENOMIC DNA]</scope>
</reference>
<sequence>MGYLPRLLPLPPQPLTRPARAVRDCAIKPYQRKVEPPSPAKFVRWPVRTFAGLDREVESCWVRGRGKGKGKGKGERQ</sequence>
<protein>
    <submittedName>
        <fullName evidence="1">Uncharacterized protein</fullName>
    </submittedName>
</protein>
<reference evidence="2" key="1">
    <citation type="submission" date="2019-06" db="EMBL/GenBank/DDBJ databases">
        <authorList>
            <person name="Broberg M."/>
        </authorList>
    </citation>
    <scope>NUCLEOTIDE SEQUENCE [LARGE SCALE GENOMIC DNA]</scope>
</reference>
<proteinExistence type="predicted"/>